<dbReference type="Proteomes" id="UP000051297">
    <property type="component" value="Unassembled WGS sequence"/>
</dbReference>
<keyword evidence="1" id="KW-0472">Membrane</keyword>
<keyword evidence="1" id="KW-0812">Transmembrane</keyword>
<name>A0A0T5ZYD6_UNCKA</name>
<proteinExistence type="predicted"/>
<sequence length="131" mass="15029">MRKTLSRRKINRDTSPKIIYLIGFLAYAAWGAWAYLLFNRDPNELANRIFFVLAIAAAFFFTALFLFYQMGKITTGKAAEVVFYPAARRALFISLFFLATALMRLIGIFSWMNAGLLALILILTEIWKSTR</sequence>
<evidence type="ECO:0000313" key="3">
    <source>
        <dbReference type="Proteomes" id="UP000051297"/>
    </source>
</evidence>
<dbReference type="AlphaFoldDB" id="A0A0T5ZYD6"/>
<reference evidence="2 3" key="1">
    <citation type="submission" date="2015-05" db="EMBL/GenBank/DDBJ databases">
        <title>Critical biogeochemical functions in the subsurface are associated with bacteria from new phyla and little studied lineages.</title>
        <authorList>
            <person name="Hug L.A."/>
            <person name="Thomas B.C."/>
            <person name="Sharon I."/>
            <person name="Brown C.T."/>
            <person name="Sharma R."/>
            <person name="Hettich R.L."/>
            <person name="Wilkins M.J."/>
            <person name="Williams K.H."/>
            <person name="Singh A."/>
            <person name="Banfield J.F."/>
        </authorList>
    </citation>
    <scope>NUCLEOTIDE SEQUENCE [LARGE SCALE GENOMIC DNA]</scope>
    <source>
        <strain evidence="2">CSP1-7</strain>
    </source>
</reference>
<feature type="transmembrane region" description="Helical" evidence="1">
    <location>
        <begin position="81"/>
        <end position="102"/>
    </location>
</feature>
<protein>
    <submittedName>
        <fullName evidence="2">Uncharacterized protein</fullName>
    </submittedName>
</protein>
<feature type="transmembrane region" description="Helical" evidence="1">
    <location>
        <begin position="49"/>
        <end position="69"/>
    </location>
</feature>
<accession>A0A0T5ZYD6</accession>
<dbReference type="STRING" id="1576480.XU08_C0001G0215"/>
<feature type="transmembrane region" description="Helical" evidence="1">
    <location>
        <begin position="18"/>
        <end position="37"/>
    </location>
</feature>
<keyword evidence="1" id="KW-1133">Transmembrane helix</keyword>
<dbReference type="EMBL" id="LDXK01000001">
    <property type="protein sequence ID" value="KRT67805.1"/>
    <property type="molecule type" value="Genomic_DNA"/>
</dbReference>
<evidence type="ECO:0000313" key="2">
    <source>
        <dbReference type="EMBL" id="KRT67805.1"/>
    </source>
</evidence>
<gene>
    <name evidence="2" type="ORF">XU08_C0001G0215</name>
</gene>
<evidence type="ECO:0000256" key="1">
    <source>
        <dbReference type="SAM" id="Phobius"/>
    </source>
</evidence>
<comment type="caution">
    <text evidence="2">The sequence shown here is derived from an EMBL/GenBank/DDBJ whole genome shotgun (WGS) entry which is preliminary data.</text>
</comment>
<organism evidence="2 3">
    <name type="scientific">candidate division WWE3 bacterium CSP1-7</name>
    <dbReference type="NCBI Taxonomy" id="1576480"/>
    <lineage>
        <taxon>Bacteria</taxon>
        <taxon>Katanobacteria</taxon>
    </lineage>
</organism>
<feature type="transmembrane region" description="Helical" evidence="1">
    <location>
        <begin position="108"/>
        <end position="127"/>
    </location>
</feature>